<dbReference type="InterPro" id="IPR001989">
    <property type="entry name" value="Radical_activat_CS"/>
</dbReference>
<accession>A0AAW5JR16</accession>
<comment type="cofactor">
    <cofactor evidence="1">
        <name>[4Fe-4S] cluster</name>
        <dbReference type="ChEBI" id="CHEBI:49883"/>
    </cofactor>
</comment>
<dbReference type="InterPro" id="IPR013785">
    <property type="entry name" value="Aldolase_TIM"/>
</dbReference>
<dbReference type="Pfam" id="PF04055">
    <property type="entry name" value="Radical_SAM"/>
    <property type="match status" value="1"/>
</dbReference>
<dbReference type="PANTHER" id="PTHR30352">
    <property type="entry name" value="PYRUVATE FORMATE-LYASE-ACTIVATING ENZYME"/>
    <property type="match status" value="1"/>
</dbReference>
<name>A0AAW5JR16_9FIRM</name>
<evidence type="ECO:0000256" key="6">
    <source>
        <dbReference type="ARBA" id="ARBA00023002"/>
    </source>
</evidence>
<dbReference type="InterPro" id="IPR012839">
    <property type="entry name" value="Organic_radical_activase"/>
</dbReference>
<dbReference type="EMBL" id="JANFYS010000020">
    <property type="protein sequence ID" value="MCQ4770815.1"/>
    <property type="molecule type" value="Genomic_DNA"/>
</dbReference>
<evidence type="ECO:0000256" key="5">
    <source>
        <dbReference type="ARBA" id="ARBA00022723"/>
    </source>
</evidence>
<feature type="domain" description="Radical SAM core" evidence="11">
    <location>
        <begin position="14"/>
        <end position="275"/>
    </location>
</feature>
<dbReference type="Gene3D" id="3.30.70.20">
    <property type="match status" value="1"/>
</dbReference>
<dbReference type="SFLD" id="SFLDG01118">
    <property type="entry name" value="activating_enzymes__group_2"/>
    <property type="match status" value="1"/>
</dbReference>
<dbReference type="PIRSF" id="PIRSF000371">
    <property type="entry name" value="PFL_act_enz"/>
    <property type="match status" value="1"/>
</dbReference>
<dbReference type="SFLD" id="SFLDG01066">
    <property type="entry name" value="organic_radical-activating_enz"/>
    <property type="match status" value="1"/>
</dbReference>
<dbReference type="InterPro" id="IPR017900">
    <property type="entry name" value="4Fe4S_Fe_S_CS"/>
</dbReference>
<dbReference type="InterPro" id="IPR034457">
    <property type="entry name" value="Organic_radical-activating"/>
</dbReference>
<dbReference type="GO" id="GO:0051539">
    <property type="term" value="F:4 iron, 4 sulfur cluster binding"/>
    <property type="evidence" value="ECO:0007669"/>
    <property type="project" value="UniProtKB-KW"/>
</dbReference>
<keyword evidence="3" id="KW-0004">4Fe-4S</keyword>
<dbReference type="InterPro" id="IPR007197">
    <property type="entry name" value="rSAM"/>
</dbReference>
<evidence type="ECO:0000256" key="9">
    <source>
        <dbReference type="ARBA" id="ARBA00047365"/>
    </source>
</evidence>
<evidence type="ECO:0000256" key="7">
    <source>
        <dbReference type="ARBA" id="ARBA00023004"/>
    </source>
</evidence>
<feature type="domain" description="4Fe-4S ferredoxin-type" evidence="10">
    <location>
        <begin position="36"/>
        <end position="64"/>
    </location>
</feature>
<gene>
    <name evidence="12" type="ORF">NE579_10100</name>
</gene>
<keyword evidence="6" id="KW-0560">Oxidoreductase</keyword>
<evidence type="ECO:0000256" key="4">
    <source>
        <dbReference type="ARBA" id="ARBA00022691"/>
    </source>
</evidence>
<comment type="similarity">
    <text evidence="2">Belongs to the organic radical-activating enzymes family.</text>
</comment>
<organism evidence="12 13">
    <name type="scientific">Intestinimonas massiliensis</name>
    <name type="common">ex Afouda et al. 2020</name>
    <dbReference type="NCBI Taxonomy" id="1673721"/>
    <lineage>
        <taxon>Bacteria</taxon>
        <taxon>Bacillati</taxon>
        <taxon>Bacillota</taxon>
        <taxon>Clostridia</taxon>
        <taxon>Eubacteriales</taxon>
        <taxon>Intestinimonas</taxon>
    </lineage>
</organism>
<dbReference type="InterPro" id="IPR058240">
    <property type="entry name" value="rSAM_sf"/>
</dbReference>
<dbReference type="Proteomes" id="UP001204562">
    <property type="component" value="Unassembled WGS sequence"/>
</dbReference>
<dbReference type="SUPFAM" id="SSF54862">
    <property type="entry name" value="4Fe-4S ferredoxins"/>
    <property type="match status" value="1"/>
</dbReference>
<dbReference type="InterPro" id="IPR023912">
    <property type="entry name" value="YjjW_bact"/>
</dbReference>
<dbReference type="Pfam" id="PF00037">
    <property type="entry name" value="Fer4"/>
    <property type="match status" value="1"/>
</dbReference>
<evidence type="ECO:0000313" key="13">
    <source>
        <dbReference type="Proteomes" id="UP001204562"/>
    </source>
</evidence>
<dbReference type="InterPro" id="IPR017896">
    <property type="entry name" value="4Fe4S_Fe-S-bd"/>
</dbReference>
<keyword evidence="5" id="KW-0479">Metal-binding</keyword>
<reference evidence="12" key="1">
    <citation type="submission" date="2022-06" db="EMBL/GenBank/DDBJ databases">
        <title>Isolation of gut microbiota from human fecal samples.</title>
        <authorList>
            <person name="Pamer E.G."/>
            <person name="Barat B."/>
            <person name="Waligurski E."/>
            <person name="Medina S."/>
            <person name="Paddock L."/>
            <person name="Mostad J."/>
        </authorList>
    </citation>
    <scope>NUCLEOTIDE SEQUENCE</scope>
    <source>
        <strain evidence="12">DFI.9.91</strain>
    </source>
</reference>
<comment type="caution">
    <text evidence="12">The sequence shown here is derived from an EMBL/GenBank/DDBJ whole genome shotgun (WGS) entry which is preliminary data.</text>
</comment>
<sequence length="280" mass="31241">MKALVNRIIHTSVVDGPGNRDAIFLQGCNYTCSYCHNPETIHRCVHCGVCVPVCPTGALTMELDKVVWREEKCCKYDQCLAAHPNMASAKVREYSASEVMALLKNDLPFIRGITVSGGECSLQRDFLLELFTLAKEKKLTCLMDSNGSYDYTADAELMAVCDGVMLDVKAWDDGLHRKLTGMGSRMVIDNAVKLAKAGKLEEVRTVVVPGYLDSEQTVTEITRLLSPFLETGSIRYKIIAYRPFGVRQPFRSQLRVPTADELQHLEDIARRNGFTDIVLI</sequence>
<dbReference type="PROSITE" id="PS01087">
    <property type="entry name" value="RADICAL_ACTIVATING"/>
    <property type="match status" value="1"/>
</dbReference>
<dbReference type="Gene3D" id="3.20.20.70">
    <property type="entry name" value="Aldolase class I"/>
    <property type="match status" value="1"/>
</dbReference>
<comment type="catalytic activity">
    <reaction evidence="9">
        <text>glycyl-[protein] + reduced [flavodoxin] + S-adenosyl-L-methionine = glycin-2-yl radical-[protein] + semiquinone [flavodoxin] + 5'-deoxyadenosine + L-methionine + H(+)</text>
        <dbReference type="Rhea" id="RHEA:61976"/>
        <dbReference type="Rhea" id="RHEA-COMP:10622"/>
        <dbReference type="Rhea" id="RHEA-COMP:14480"/>
        <dbReference type="Rhea" id="RHEA-COMP:15993"/>
        <dbReference type="Rhea" id="RHEA-COMP:15994"/>
        <dbReference type="ChEBI" id="CHEBI:15378"/>
        <dbReference type="ChEBI" id="CHEBI:17319"/>
        <dbReference type="ChEBI" id="CHEBI:29947"/>
        <dbReference type="ChEBI" id="CHEBI:32722"/>
        <dbReference type="ChEBI" id="CHEBI:57618"/>
        <dbReference type="ChEBI" id="CHEBI:57844"/>
        <dbReference type="ChEBI" id="CHEBI:59789"/>
        <dbReference type="ChEBI" id="CHEBI:140311"/>
    </reaction>
</comment>
<dbReference type="PROSITE" id="PS00198">
    <property type="entry name" value="4FE4S_FER_1"/>
    <property type="match status" value="1"/>
</dbReference>
<dbReference type="SUPFAM" id="SSF102114">
    <property type="entry name" value="Radical SAM enzymes"/>
    <property type="match status" value="1"/>
</dbReference>
<evidence type="ECO:0000256" key="8">
    <source>
        <dbReference type="ARBA" id="ARBA00023014"/>
    </source>
</evidence>
<dbReference type="SFLD" id="SFLDS00029">
    <property type="entry name" value="Radical_SAM"/>
    <property type="match status" value="1"/>
</dbReference>
<dbReference type="GO" id="GO:0016491">
    <property type="term" value="F:oxidoreductase activity"/>
    <property type="evidence" value="ECO:0007669"/>
    <property type="project" value="UniProtKB-KW"/>
</dbReference>
<evidence type="ECO:0000259" key="11">
    <source>
        <dbReference type="PROSITE" id="PS51918"/>
    </source>
</evidence>
<dbReference type="AlphaFoldDB" id="A0AAW5JR16"/>
<keyword evidence="7" id="KW-0408">Iron</keyword>
<evidence type="ECO:0000259" key="10">
    <source>
        <dbReference type="PROSITE" id="PS51379"/>
    </source>
</evidence>
<dbReference type="PANTHER" id="PTHR30352:SF13">
    <property type="entry name" value="GLYCYL-RADICAL ENZYME ACTIVATING ENZYME YJJW-RELATED"/>
    <property type="match status" value="1"/>
</dbReference>
<dbReference type="NCBIfam" id="TIGR04041">
    <property type="entry name" value="activase_YjjW"/>
    <property type="match status" value="1"/>
</dbReference>
<dbReference type="PROSITE" id="PS51379">
    <property type="entry name" value="4FE4S_FER_2"/>
    <property type="match status" value="1"/>
</dbReference>
<evidence type="ECO:0000256" key="3">
    <source>
        <dbReference type="ARBA" id="ARBA00022485"/>
    </source>
</evidence>
<protein>
    <submittedName>
        <fullName evidence="12">YjjW family glycine radical enzyme activase</fullName>
    </submittedName>
</protein>
<evidence type="ECO:0000313" key="12">
    <source>
        <dbReference type="EMBL" id="MCQ4770815.1"/>
    </source>
</evidence>
<keyword evidence="8" id="KW-0411">Iron-sulfur</keyword>
<dbReference type="RefSeq" id="WP_256304163.1">
    <property type="nucleotide sequence ID" value="NZ_JANFYS010000020.1"/>
</dbReference>
<dbReference type="InterPro" id="IPR040074">
    <property type="entry name" value="BssD/PflA/YjjW"/>
</dbReference>
<dbReference type="GO" id="GO:0046872">
    <property type="term" value="F:metal ion binding"/>
    <property type="evidence" value="ECO:0007669"/>
    <property type="project" value="UniProtKB-KW"/>
</dbReference>
<proteinExistence type="inferred from homology"/>
<dbReference type="PROSITE" id="PS51918">
    <property type="entry name" value="RADICAL_SAM"/>
    <property type="match status" value="1"/>
</dbReference>
<keyword evidence="4" id="KW-0949">S-adenosyl-L-methionine</keyword>
<dbReference type="SFLD" id="SFLDF00392">
    <property type="entry name" value="YjjI_activase"/>
    <property type="match status" value="1"/>
</dbReference>
<evidence type="ECO:0000256" key="2">
    <source>
        <dbReference type="ARBA" id="ARBA00009777"/>
    </source>
</evidence>
<evidence type="ECO:0000256" key="1">
    <source>
        <dbReference type="ARBA" id="ARBA00001966"/>
    </source>
</evidence>